<name>A0A443P025_9MAGN</name>
<organism evidence="2 3">
    <name type="scientific">Cinnamomum micranthum f. kanehirae</name>
    <dbReference type="NCBI Taxonomy" id="337451"/>
    <lineage>
        <taxon>Eukaryota</taxon>
        <taxon>Viridiplantae</taxon>
        <taxon>Streptophyta</taxon>
        <taxon>Embryophyta</taxon>
        <taxon>Tracheophyta</taxon>
        <taxon>Spermatophyta</taxon>
        <taxon>Magnoliopsida</taxon>
        <taxon>Magnoliidae</taxon>
        <taxon>Laurales</taxon>
        <taxon>Lauraceae</taxon>
        <taxon>Cinnamomum</taxon>
    </lineage>
</organism>
<sequence length="136" mass="14186">MALMIDKAGKTVGITKQEGNNEVDENSGGNNPQIQGGNYGTIVSKLESNIKGSTKTKGDNSHTEKKGSIPVYNLPGHNIVRKNTGGNNPQIQGGNYGTIAYEPGGNINEGSTKTDEGNIRTGKNESGGGNINAKKK</sequence>
<comment type="caution">
    <text evidence="2">The sequence shown here is derived from an EMBL/GenBank/DDBJ whole genome shotgun (WGS) entry which is preliminary data.</text>
</comment>
<evidence type="ECO:0000256" key="1">
    <source>
        <dbReference type="SAM" id="MobiDB-lite"/>
    </source>
</evidence>
<accession>A0A443P025</accession>
<gene>
    <name evidence="2" type="ORF">CKAN_01292200</name>
</gene>
<evidence type="ECO:0000313" key="2">
    <source>
        <dbReference type="EMBL" id="RWR84133.1"/>
    </source>
</evidence>
<feature type="compositionally biased region" description="Polar residues" evidence="1">
    <location>
        <begin position="84"/>
        <end position="93"/>
    </location>
</feature>
<dbReference type="Proteomes" id="UP000283530">
    <property type="component" value="Unassembled WGS sequence"/>
</dbReference>
<keyword evidence="3" id="KW-1185">Reference proteome</keyword>
<feature type="compositionally biased region" description="Basic and acidic residues" evidence="1">
    <location>
        <begin position="56"/>
        <end position="67"/>
    </location>
</feature>
<reference evidence="2 3" key="1">
    <citation type="journal article" date="2019" name="Nat. Plants">
        <title>Stout camphor tree genome fills gaps in understanding of flowering plant genome evolution.</title>
        <authorList>
            <person name="Chaw S.M."/>
            <person name="Liu Y.C."/>
            <person name="Wu Y.W."/>
            <person name="Wang H.Y."/>
            <person name="Lin C.I."/>
            <person name="Wu C.S."/>
            <person name="Ke H.M."/>
            <person name="Chang L.Y."/>
            <person name="Hsu C.Y."/>
            <person name="Yang H.T."/>
            <person name="Sudianto E."/>
            <person name="Hsu M.H."/>
            <person name="Wu K.P."/>
            <person name="Wang L.N."/>
            <person name="Leebens-Mack J.H."/>
            <person name="Tsai I.J."/>
        </authorList>
    </citation>
    <scope>NUCLEOTIDE SEQUENCE [LARGE SCALE GENOMIC DNA]</scope>
    <source>
        <strain evidence="3">cv. Chaw 1501</strain>
        <tissue evidence="2">Young leaves</tissue>
    </source>
</reference>
<dbReference type="EMBL" id="QPKB01000005">
    <property type="protein sequence ID" value="RWR84133.1"/>
    <property type="molecule type" value="Genomic_DNA"/>
</dbReference>
<protein>
    <submittedName>
        <fullName evidence="2">Uncharacterized protein</fullName>
    </submittedName>
</protein>
<feature type="region of interest" description="Disordered" evidence="1">
    <location>
        <begin position="1"/>
        <end position="136"/>
    </location>
</feature>
<proteinExistence type="predicted"/>
<feature type="compositionally biased region" description="Polar residues" evidence="1">
    <location>
        <begin position="46"/>
        <end position="55"/>
    </location>
</feature>
<evidence type="ECO:0000313" key="3">
    <source>
        <dbReference type="Proteomes" id="UP000283530"/>
    </source>
</evidence>
<feature type="compositionally biased region" description="Polar residues" evidence="1">
    <location>
        <begin position="27"/>
        <end position="36"/>
    </location>
</feature>
<dbReference type="AlphaFoldDB" id="A0A443P025"/>